<dbReference type="AlphaFoldDB" id="A0AB34JSA7"/>
<name>A0AB34JSA7_PRYPA</name>
<accession>A0AB34JSA7</accession>
<feature type="region of interest" description="Disordered" evidence="1">
    <location>
        <begin position="241"/>
        <end position="263"/>
    </location>
</feature>
<evidence type="ECO:0000313" key="2">
    <source>
        <dbReference type="EMBL" id="KAL1525063.1"/>
    </source>
</evidence>
<dbReference type="InterPro" id="IPR037119">
    <property type="entry name" value="Haem_oxidase_HugZ-like_sf"/>
</dbReference>
<evidence type="ECO:0000313" key="3">
    <source>
        <dbReference type="Proteomes" id="UP001515480"/>
    </source>
</evidence>
<organism evidence="2 3">
    <name type="scientific">Prymnesium parvum</name>
    <name type="common">Toxic golden alga</name>
    <dbReference type="NCBI Taxonomy" id="97485"/>
    <lineage>
        <taxon>Eukaryota</taxon>
        <taxon>Haptista</taxon>
        <taxon>Haptophyta</taxon>
        <taxon>Prymnesiophyceae</taxon>
        <taxon>Prymnesiales</taxon>
        <taxon>Prymnesiaceae</taxon>
        <taxon>Prymnesium</taxon>
    </lineage>
</organism>
<proteinExistence type="predicted"/>
<keyword evidence="3" id="KW-1185">Reference proteome</keyword>
<protein>
    <recommendedName>
        <fullName evidence="4">DUF2470 domain-containing protein</fullName>
    </recommendedName>
</protein>
<evidence type="ECO:0000256" key="1">
    <source>
        <dbReference type="SAM" id="MobiDB-lite"/>
    </source>
</evidence>
<evidence type="ECO:0008006" key="4">
    <source>
        <dbReference type="Google" id="ProtNLM"/>
    </source>
</evidence>
<gene>
    <name evidence="2" type="ORF">AB1Y20_019936</name>
</gene>
<sequence>MLAGRVFALTALFSAPTRPHRRGDAICGQQDESMFIADMNSNHKAELQHVARLAQPNVDWSVEELHQVEIVSVSEKGIVLQEVLCSMADARCVALDVPLDWPTGVCPETSGEMKAAFTLLSTRLYGSSGDDVLLPVYEAQQEQLNGAMALMNAEFGKLLKYYALRHAKDALSPTEEVERAHLTQLTFEGLTLKLNTAELASAITGSERLTRRSFDVCILFESPCASAADAEDRLIAMFAQAPSDPDTMDGSSSSFEGRCPDLH</sequence>
<dbReference type="Proteomes" id="UP001515480">
    <property type="component" value="Unassembled WGS sequence"/>
</dbReference>
<dbReference type="EMBL" id="JBGBPQ010000004">
    <property type="protein sequence ID" value="KAL1525063.1"/>
    <property type="molecule type" value="Genomic_DNA"/>
</dbReference>
<comment type="caution">
    <text evidence="2">The sequence shown here is derived from an EMBL/GenBank/DDBJ whole genome shotgun (WGS) entry which is preliminary data.</text>
</comment>
<dbReference type="Gene3D" id="3.20.180.10">
    <property type="entry name" value="PNP-oxidase-like"/>
    <property type="match status" value="1"/>
</dbReference>
<reference evidence="2 3" key="1">
    <citation type="journal article" date="2024" name="Science">
        <title>Giant polyketide synthase enzymes in the biosynthesis of giant marine polyether toxins.</title>
        <authorList>
            <person name="Fallon T.R."/>
            <person name="Shende V.V."/>
            <person name="Wierzbicki I.H."/>
            <person name="Pendleton A.L."/>
            <person name="Watervoot N.F."/>
            <person name="Auber R.P."/>
            <person name="Gonzalez D.J."/>
            <person name="Wisecaver J.H."/>
            <person name="Moore B.S."/>
        </authorList>
    </citation>
    <scope>NUCLEOTIDE SEQUENCE [LARGE SCALE GENOMIC DNA]</scope>
    <source>
        <strain evidence="2 3">12B1</strain>
    </source>
</reference>